<dbReference type="PANTHER" id="PTHR42940:SF8">
    <property type="entry name" value="VACUOLAR PROTEIN SORTING-ASSOCIATED PROTEIN 11"/>
    <property type="match status" value="1"/>
</dbReference>
<dbReference type="SUPFAM" id="SSF51735">
    <property type="entry name" value="NAD(P)-binding Rossmann-fold domains"/>
    <property type="match status" value="1"/>
</dbReference>
<evidence type="ECO:0000259" key="7">
    <source>
        <dbReference type="SMART" id="SM00829"/>
    </source>
</evidence>
<dbReference type="Gene3D" id="3.40.50.720">
    <property type="entry name" value="NAD(P)-binding Rossmann-like Domain"/>
    <property type="match status" value="1"/>
</dbReference>
<evidence type="ECO:0000256" key="3">
    <source>
        <dbReference type="ARBA" id="ARBA00022723"/>
    </source>
</evidence>
<dbReference type="InterPro" id="IPR013154">
    <property type="entry name" value="ADH-like_N"/>
</dbReference>
<dbReference type="Proteomes" id="UP000799772">
    <property type="component" value="Unassembled WGS sequence"/>
</dbReference>
<name>A0A9P4MA89_9PEZI</name>
<gene>
    <name evidence="8" type="ORF">NA57DRAFT_39517</name>
</gene>
<evidence type="ECO:0000256" key="6">
    <source>
        <dbReference type="ARBA" id="ARBA00023027"/>
    </source>
</evidence>
<dbReference type="SMART" id="SM00829">
    <property type="entry name" value="PKS_ER"/>
    <property type="match status" value="1"/>
</dbReference>
<dbReference type="OrthoDB" id="256333at2759"/>
<keyword evidence="6" id="KW-0520">NAD</keyword>
<dbReference type="GO" id="GO:0004022">
    <property type="term" value="F:alcohol dehydrogenase (NAD+) activity"/>
    <property type="evidence" value="ECO:0007669"/>
    <property type="project" value="TreeGrafter"/>
</dbReference>
<evidence type="ECO:0000313" key="9">
    <source>
        <dbReference type="Proteomes" id="UP000799772"/>
    </source>
</evidence>
<protein>
    <submittedName>
        <fullName evidence="8">GroES-like protein</fullName>
    </submittedName>
</protein>
<comment type="caution">
    <text evidence="8">The sequence shown here is derived from an EMBL/GenBank/DDBJ whole genome shotgun (WGS) entry which is preliminary data.</text>
</comment>
<feature type="domain" description="Enoyl reductase (ER)" evidence="7">
    <location>
        <begin position="14"/>
        <end position="347"/>
    </location>
</feature>
<comment type="similarity">
    <text evidence="2">Belongs to the zinc-containing alcohol dehydrogenase family.</text>
</comment>
<comment type="cofactor">
    <cofactor evidence="1">
        <name>Zn(2+)</name>
        <dbReference type="ChEBI" id="CHEBI:29105"/>
    </cofactor>
</comment>
<sequence>MGIESVPDRMLACQVIEYHKPYKIHEVPTPKDLDEWDILVKPAVSSLCHTDSMVVNGDFKTKLPCTASHEGSGTVVAVGSSVKDFKEGDRVMCGISYHKCGVCHDCQTPDTQYCHKNLNTGVTRDGNFAEYVAVDSRSSAKMPDAVSFQTAAPLACAGCTVYRAVLTAECHAGEWLAIVGSGGGLGHLGCQFAKALGINVIGIDARDEGLALSKECGADVVIDARKGEDEVIKKVQSVTGGEGVKATVNVSDAESAAELACAVTMMHGTMVQVAQPARVSVPFVEFVFRDVRIKGSLVCNPTEARQMLDVVAQHGISVKTNPVNGLNEIPKLVELAHSGKMSGKGVVIVDQSQLDEDKKHGRGTI</sequence>
<evidence type="ECO:0000256" key="1">
    <source>
        <dbReference type="ARBA" id="ARBA00001947"/>
    </source>
</evidence>
<dbReference type="InterPro" id="IPR036291">
    <property type="entry name" value="NAD(P)-bd_dom_sf"/>
</dbReference>
<dbReference type="EMBL" id="ML978126">
    <property type="protein sequence ID" value="KAF2098529.1"/>
    <property type="molecule type" value="Genomic_DNA"/>
</dbReference>
<dbReference type="InterPro" id="IPR011032">
    <property type="entry name" value="GroES-like_sf"/>
</dbReference>
<dbReference type="GO" id="GO:0005737">
    <property type="term" value="C:cytoplasm"/>
    <property type="evidence" value="ECO:0007669"/>
    <property type="project" value="TreeGrafter"/>
</dbReference>
<keyword evidence="4" id="KW-0862">Zinc</keyword>
<keyword evidence="3" id="KW-0479">Metal-binding</keyword>
<organism evidence="8 9">
    <name type="scientific">Rhizodiscina lignyota</name>
    <dbReference type="NCBI Taxonomy" id="1504668"/>
    <lineage>
        <taxon>Eukaryota</taxon>
        <taxon>Fungi</taxon>
        <taxon>Dikarya</taxon>
        <taxon>Ascomycota</taxon>
        <taxon>Pezizomycotina</taxon>
        <taxon>Dothideomycetes</taxon>
        <taxon>Pleosporomycetidae</taxon>
        <taxon>Aulographales</taxon>
        <taxon>Rhizodiscinaceae</taxon>
        <taxon>Rhizodiscina</taxon>
    </lineage>
</organism>
<evidence type="ECO:0000256" key="5">
    <source>
        <dbReference type="ARBA" id="ARBA00023002"/>
    </source>
</evidence>
<dbReference type="PANTHER" id="PTHR42940">
    <property type="entry name" value="ALCOHOL DEHYDROGENASE 1-RELATED"/>
    <property type="match status" value="1"/>
</dbReference>
<dbReference type="Gene3D" id="3.90.180.10">
    <property type="entry name" value="Medium-chain alcohol dehydrogenases, catalytic domain"/>
    <property type="match status" value="1"/>
</dbReference>
<dbReference type="InterPro" id="IPR020843">
    <property type="entry name" value="ER"/>
</dbReference>
<dbReference type="InterPro" id="IPR013149">
    <property type="entry name" value="ADH-like_C"/>
</dbReference>
<dbReference type="FunFam" id="3.40.50.720:FF:000039">
    <property type="entry name" value="Alcohol dehydrogenase AdhP"/>
    <property type="match status" value="1"/>
</dbReference>
<dbReference type="Pfam" id="PF08240">
    <property type="entry name" value="ADH_N"/>
    <property type="match status" value="1"/>
</dbReference>
<reference evidence="8" key="1">
    <citation type="journal article" date="2020" name="Stud. Mycol.">
        <title>101 Dothideomycetes genomes: a test case for predicting lifestyles and emergence of pathogens.</title>
        <authorList>
            <person name="Haridas S."/>
            <person name="Albert R."/>
            <person name="Binder M."/>
            <person name="Bloem J."/>
            <person name="Labutti K."/>
            <person name="Salamov A."/>
            <person name="Andreopoulos B."/>
            <person name="Baker S."/>
            <person name="Barry K."/>
            <person name="Bills G."/>
            <person name="Bluhm B."/>
            <person name="Cannon C."/>
            <person name="Castanera R."/>
            <person name="Culley D."/>
            <person name="Daum C."/>
            <person name="Ezra D."/>
            <person name="Gonzalez J."/>
            <person name="Henrissat B."/>
            <person name="Kuo A."/>
            <person name="Liang C."/>
            <person name="Lipzen A."/>
            <person name="Lutzoni F."/>
            <person name="Magnuson J."/>
            <person name="Mondo S."/>
            <person name="Nolan M."/>
            <person name="Ohm R."/>
            <person name="Pangilinan J."/>
            <person name="Park H.-J."/>
            <person name="Ramirez L."/>
            <person name="Alfaro M."/>
            <person name="Sun H."/>
            <person name="Tritt A."/>
            <person name="Yoshinaga Y."/>
            <person name="Zwiers L.-H."/>
            <person name="Turgeon B."/>
            <person name="Goodwin S."/>
            <person name="Spatafora J."/>
            <person name="Crous P."/>
            <person name="Grigoriev I."/>
        </authorList>
    </citation>
    <scope>NUCLEOTIDE SEQUENCE</scope>
    <source>
        <strain evidence="8">CBS 133067</strain>
    </source>
</reference>
<proteinExistence type="inferred from homology"/>
<keyword evidence="5" id="KW-0560">Oxidoreductase</keyword>
<dbReference type="SUPFAM" id="SSF50129">
    <property type="entry name" value="GroES-like"/>
    <property type="match status" value="1"/>
</dbReference>
<dbReference type="GO" id="GO:0046872">
    <property type="term" value="F:metal ion binding"/>
    <property type="evidence" value="ECO:0007669"/>
    <property type="project" value="UniProtKB-KW"/>
</dbReference>
<evidence type="ECO:0000256" key="4">
    <source>
        <dbReference type="ARBA" id="ARBA00022833"/>
    </source>
</evidence>
<dbReference type="Pfam" id="PF00107">
    <property type="entry name" value="ADH_zinc_N"/>
    <property type="match status" value="1"/>
</dbReference>
<dbReference type="AlphaFoldDB" id="A0A9P4MA89"/>
<evidence type="ECO:0000313" key="8">
    <source>
        <dbReference type="EMBL" id="KAF2098529.1"/>
    </source>
</evidence>
<keyword evidence="9" id="KW-1185">Reference proteome</keyword>
<accession>A0A9P4MA89</accession>
<evidence type="ECO:0000256" key="2">
    <source>
        <dbReference type="ARBA" id="ARBA00008072"/>
    </source>
</evidence>